<dbReference type="OrthoDB" id="10264956at2759"/>
<evidence type="ECO:0000256" key="3">
    <source>
        <dbReference type="ARBA" id="ARBA00022676"/>
    </source>
</evidence>
<dbReference type="EMBL" id="AFYH01046127">
    <property type="status" value="NOT_ANNOTATED_CDS"/>
    <property type="molecule type" value="Genomic_DNA"/>
</dbReference>
<dbReference type="PANTHER" id="PTHR45906:SF4">
    <property type="entry name" value="ALPHA-N-ACETYL-NEURAMINYL-2,3-BETA-GALACTOSYL-1,3-N-ACETYL-GALACTOSAMINIDE ALPHA-2,6-SIALYLTRANSFERASE"/>
    <property type="match status" value="1"/>
</dbReference>
<dbReference type="GO" id="GO:0001665">
    <property type="term" value="F:alpha-N-acetylgalactosaminide alpha-2,6-sialyltransferase activity"/>
    <property type="evidence" value="ECO:0007669"/>
    <property type="project" value="TreeGrafter"/>
</dbReference>
<comment type="subcellular location">
    <subcellularLocation>
        <location evidence="1">Golgi apparatus membrane</location>
        <topology evidence="1">Single-pass type II membrane protein</topology>
    </subcellularLocation>
</comment>
<evidence type="ECO:0000256" key="15">
    <source>
        <dbReference type="SAM" id="Phobius"/>
    </source>
</evidence>
<organism evidence="16 17">
    <name type="scientific">Latimeria chalumnae</name>
    <name type="common">Coelacanth</name>
    <dbReference type="NCBI Taxonomy" id="7897"/>
    <lineage>
        <taxon>Eukaryota</taxon>
        <taxon>Metazoa</taxon>
        <taxon>Chordata</taxon>
        <taxon>Craniata</taxon>
        <taxon>Vertebrata</taxon>
        <taxon>Euteleostomi</taxon>
        <taxon>Coelacanthiformes</taxon>
        <taxon>Coelacanthidae</taxon>
        <taxon>Latimeria</taxon>
    </lineage>
</organism>
<evidence type="ECO:0000256" key="9">
    <source>
        <dbReference type="ARBA" id="ARBA00023034"/>
    </source>
</evidence>
<dbReference type="InterPro" id="IPR001675">
    <property type="entry name" value="Glyco_trans_29"/>
</dbReference>
<dbReference type="STRING" id="7897.ENSLACP00000023376"/>
<evidence type="ECO:0000256" key="4">
    <source>
        <dbReference type="ARBA" id="ARBA00022679"/>
    </source>
</evidence>
<keyword evidence="17" id="KW-1185">Reference proteome</keyword>
<keyword evidence="7" id="KW-0730">Sialic acid</keyword>
<evidence type="ECO:0000256" key="10">
    <source>
        <dbReference type="ARBA" id="ARBA00023098"/>
    </source>
</evidence>
<evidence type="ECO:0000256" key="1">
    <source>
        <dbReference type="ARBA" id="ARBA00004323"/>
    </source>
</evidence>
<dbReference type="HOGENOM" id="CLU_061099_1_0_1"/>
<comment type="catalytic activity">
    <reaction evidence="14">
        <text>a ganglioside GM1b (d18:1(4E)) + CMP-N-acetyl-beta-neuraminate = a ganglioside GD1alpha (d18:1(4E)) + CMP + H(+)</text>
        <dbReference type="Rhea" id="RHEA:41968"/>
        <dbReference type="ChEBI" id="CHEBI:15378"/>
        <dbReference type="ChEBI" id="CHEBI:57812"/>
        <dbReference type="ChEBI" id="CHEBI:60377"/>
        <dbReference type="ChEBI" id="CHEBI:78568"/>
        <dbReference type="ChEBI" id="CHEBI:78569"/>
    </reaction>
    <physiologicalReaction direction="left-to-right" evidence="14">
        <dbReference type="Rhea" id="RHEA:41969"/>
    </physiologicalReaction>
</comment>
<dbReference type="GeneTree" id="ENSGT00940000157958"/>
<feature type="transmembrane region" description="Helical" evidence="15">
    <location>
        <begin position="6"/>
        <end position="26"/>
    </location>
</feature>
<proteinExistence type="inferred from homology"/>
<dbReference type="eggNOG" id="KOG2692">
    <property type="taxonomic scope" value="Eukaryota"/>
</dbReference>
<dbReference type="Proteomes" id="UP000008672">
    <property type="component" value="Unassembled WGS sequence"/>
</dbReference>
<comment type="similarity">
    <text evidence="2">Belongs to the glycosyltransferase 29 family.</text>
</comment>
<sequence length="303" mass="35864">MNNLRIFRLAMLFLVSLLFLWYFRFFQLINNLRIRYSILRRPVSPVMTLSQPPIPWGYISMYPEKLPLKLHCRECALVSSSGQMLGARKGRDIDQTECVIRMNNAPTVTYEEDVGGRTTIRVVAHSSVPLLLRNQNYYFEQMKGVHYVFFGPLEKMNEEKLGVIYVSLLKIAQRFSDAKLYMLTPEKRFHFTMVLWDEYGKDRAQTTKPWPSTGWIAMMLAVEMCDNILVYGMVSGRNCRKPNHLPIPYHYYGKQKLEECKMYKAHENAPQGKHRFITEKSIFKRWAKHYNITFVYPQWDEME</sequence>
<dbReference type="GO" id="GO:0001574">
    <property type="term" value="P:ganglioside biosynthetic process"/>
    <property type="evidence" value="ECO:0007669"/>
    <property type="project" value="TreeGrafter"/>
</dbReference>
<reference evidence="16" key="2">
    <citation type="submission" date="2025-08" db="UniProtKB">
        <authorList>
            <consortium name="Ensembl"/>
        </authorList>
    </citation>
    <scope>IDENTIFICATION</scope>
</reference>
<keyword evidence="10" id="KW-0443">Lipid metabolism</keyword>
<evidence type="ECO:0000256" key="7">
    <source>
        <dbReference type="ARBA" id="ARBA00022981"/>
    </source>
</evidence>
<evidence type="ECO:0000313" key="17">
    <source>
        <dbReference type="Proteomes" id="UP000008672"/>
    </source>
</evidence>
<reference evidence="17" key="1">
    <citation type="submission" date="2011-08" db="EMBL/GenBank/DDBJ databases">
        <title>The draft genome of Latimeria chalumnae.</title>
        <authorList>
            <person name="Di Palma F."/>
            <person name="Alfoldi J."/>
            <person name="Johnson J."/>
            <person name="Berlin A."/>
            <person name="Gnerre S."/>
            <person name="Jaffe D."/>
            <person name="MacCallum I."/>
            <person name="Young S."/>
            <person name="Walker B.J."/>
            <person name="Lander E."/>
            <person name="Lindblad-Toh K."/>
        </authorList>
    </citation>
    <scope>NUCLEOTIDE SEQUENCE [LARGE SCALE GENOMIC DNA]</scope>
    <source>
        <strain evidence="17">Wild caught</strain>
    </source>
</reference>
<dbReference type="InParanoid" id="M3XKX0"/>
<dbReference type="FunCoup" id="M3XKX0">
    <property type="interactions" value="144"/>
</dbReference>
<dbReference type="Pfam" id="PF00777">
    <property type="entry name" value="Glyco_transf_29"/>
    <property type="match status" value="1"/>
</dbReference>
<evidence type="ECO:0000256" key="5">
    <source>
        <dbReference type="ARBA" id="ARBA00022692"/>
    </source>
</evidence>
<dbReference type="GeneID" id="102363654"/>
<evidence type="ECO:0000256" key="6">
    <source>
        <dbReference type="ARBA" id="ARBA00022968"/>
    </source>
</evidence>
<dbReference type="OMA" id="RECALVS"/>
<dbReference type="PANTHER" id="PTHR45906">
    <property type="entry name" value="ALPHA-N-ACETYL-NEURAMINYL-2,3-BETA-GALACTOSYL-1, 3-N-ACETYL-GALACTOSAMINIDE ALPHA-2,6-SIALYLTRANSFERASE-LIKE"/>
    <property type="match status" value="1"/>
</dbReference>
<evidence type="ECO:0000256" key="11">
    <source>
        <dbReference type="ARBA" id="ARBA00023136"/>
    </source>
</evidence>
<evidence type="ECO:0000256" key="13">
    <source>
        <dbReference type="ARBA" id="ARBA00023180"/>
    </source>
</evidence>
<keyword evidence="8 15" id="KW-1133">Transmembrane helix</keyword>
<accession>M3XKX0</accession>
<evidence type="ECO:0000256" key="8">
    <source>
        <dbReference type="ARBA" id="ARBA00022989"/>
    </source>
</evidence>
<dbReference type="AlphaFoldDB" id="M3XKX0"/>
<evidence type="ECO:0000256" key="14">
    <source>
        <dbReference type="ARBA" id="ARBA00043744"/>
    </source>
</evidence>
<keyword evidence="13" id="KW-0325">Glycoprotein</keyword>
<gene>
    <name evidence="16" type="primary">LOC102363654</name>
</gene>
<evidence type="ECO:0000256" key="2">
    <source>
        <dbReference type="ARBA" id="ARBA00006003"/>
    </source>
</evidence>
<reference evidence="16" key="3">
    <citation type="submission" date="2025-09" db="UniProtKB">
        <authorList>
            <consortium name="Ensembl"/>
        </authorList>
    </citation>
    <scope>IDENTIFICATION</scope>
</reference>
<keyword evidence="12" id="KW-1015">Disulfide bond</keyword>
<dbReference type="EMBL" id="AFYH01046128">
    <property type="status" value="NOT_ANNOTATED_CDS"/>
    <property type="molecule type" value="Genomic_DNA"/>
</dbReference>
<dbReference type="Ensembl" id="ENSLACT00000025631.1">
    <property type="protein sequence ID" value="ENSLACP00000023376.1"/>
    <property type="gene ID" value="ENSLACG00000022524.1"/>
</dbReference>
<evidence type="ECO:0000313" key="16">
    <source>
        <dbReference type="Ensembl" id="ENSLACP00000023376.1"/>
    </source>
</evidence>
<dbReference type="GO" id="GO:0009311">
    <property type="term" value="P:oligosaccharide metabolic process"/>
    <property type="evidence" value="ECO:0007669"/>
    <property type="project" value="TreeGrafter"/>
</dbReference>
<keyword evidence="5 15" id="KW-0812">Transmembrane</keyword>
<keyword evidence="11 15" id="KW-0472">Membrane</keyword>
<dbReference type="RefSeq" id="XP_014342306.1">
    <property type="nucleotide sequence ID" value="XM_014486820.2"/>
</dbReference>
<keyword evidence="3" id="KW-0328">Glycosyltransferase</keyword>
<keyword evidence="9" id="KW-0333">Golgi apparatus</keyword>
<dbReference type="GO" id="GO:0000139">
    <property type="term" value="C:Golgi membrane"/>
    <property type="evidence" value="ECO:0007669"/>
    <property type="project" value="UniProtKB-SubCell"/>
</dbReference>
<dbReference type="Gene3D" id="3.90.1480.20">
    <property type="entry name" value="Glycosyl transferase family 29"/>
    <property type="match status" value="1"/>
</dbReference>
<protein>
    <submittedName>
        <fullName evidence="16">ST6 N-acetylgalactosaminide alpha-2,6-sialyltransferase 4</fullName>
    </submittedName>
</protein>
<keyword evidence="4" id="KW-0808">Transferase</keyword>
<dbReference type="InterPro" id="IPR038578">
    <property type="entry name" value="GT29-like_sf"/>
</dbReference>
<keyword evidence="6" id="KW-0735">Signal-anchor</keyword>
<dbReference type="EMBL" id="AFYH01046130">
    <property type="status" value="NOT_ANNOTATED_CDS"/>
    <property type="molecule type" value="Genomic_DNA"/>
</dbReference>
<name>M3XKX0_LATCH</name>
<dbReference type="EMBL" id="AFYH01046129">
    <property type="status" value="NOT_ANNOTATED_CDS"/>
    <property type="molecule type" value="Genomic_DNA"/>
</dbReference>
<evidence type="ECO:0000256" key="12">
    <source>
        <dbReference type="ARBA" id="ARBA00023157"/>
    </source>
</evidence>